<evidence type="ECO:0000256" key="2">
    <source>
        <dbReference type="ARBA" id="ARBA00022630"/>
    </source>
</evidence>
<evidence type="ECO:0000256" key="5">
    <source>
        <dbReference type="SAM" id="Phobius"/>
    </source>
</evidence>
<evidence type="ECO:0000259" key="6">
    <source>
        <dbReference type="Pfam" id="PF07992"/>
    </source>
</evidence>
<name>A0A6A4I230_9AGAR</name>
<organism evidence="7 8">
    <name type="scientific">Gymnopus androsaceus JB14</name>
    <dbReference type="NCBI Taxonomy" id="1447944"/>
    <lineage>
        <taxon>Eukaryota</taxon>
        <taxon>Fungi</taxon>
        <taxon>Dikarya</taxon>
        <taxon>Basidiomycota</taxon>
        <taxon>Agaricomycotina</taxon>
        <taxon>Agaricomycetes</taxon>
        <taxon>Agaricomycetidae</taxon>
        <taxon>Agaricales</taxon>
        <taxon>Marasmiineae</taxon>
        <taxon>Omphalotaceae</taxon>
        <taxon>Gymnopus</taxon>
    </lineage>
</organism>
<feature type="domain" description="FAD/NAD(P)-binding" evidence="6">
    <location>
        <begin position="13"/>
        <end position="310"/>
    </location>
</feature>
<dbReference type="InterPro" id="IPR023753">
    <property type="entry name" value="FAD/NAD-binding_dom"/>
</dbReference>
<accession>A0A6A4I230</accession>
<keyword evidence="2" id="KW-0285">Flavoprotein</keyword>
<keyword evidence="5" id="KW-0472">Membrane</keyword>
<dbReference type="GO" id="GO:0050660">
    <property type="term" value="F:flavin adenine dinucleotide binding"/>
    <property type="evidence" value="ECO:0007669"/>
    <property type="project" value="TreeGrafter"/>
</dbReference>
<dbReference type="PANTHER" id="PTHR43735">
    <property type="entry name" value="APOPTOSIS-INDUCING FACTOR 1"/>
    <property type="match status" value="1"/>
</dbReference>
<keyword evidence="5" id="KW-1133">Transmembrane helix</keyword>
<dbReference type="PANTHER" id="PTHR43735:SF3">
    <property type="entry name" value="FERROPTOSIS SUPPRESSOR PROTEIN 1"/>
    <property type="match status" value="1"/>
</dbReference>
<sequence length="393" mass="42570">MSAYKKTDKAKSTIVVIGGGFGGLAVVNNLSSSIDPEKYSLILIDARPIHLSLPSTLRLIVSDADNLLEKTFHPYGEHTFRKKLAGNGTFVQASVTGIKFGDKAGKGGSVVLDNGETVEYDILVLATGSIWPRPILFPRESRNAIEEHVKARRQEFAKASDILLVGGGAVRYRSVFELAGELRDVFPSKPITIIHREKLLLNATYPDKYRTKLQRQLEGRGITVLTGDAITASEVSESNIPQAGFVTEQGKNLKPDLVVPTWGTRPNTSFLPSDLLTSSGYVKILPTFQLPVHPNVFALGDMIDWQEQKMAAKASYFHAPKVAQNILVYLNLSNGSSEYTGSTEGLIITNGKASGLGYVDVLWGIVIGGWLSAMIKSKTLMVSSISGLTGYTA</sequence>
<keyword evidence="3" id="KW-0274">FAD</keyword>
<evidence type="ECO:0000256" key="4">
    <source>
        <dbReference type="ARBA" id="ARBA00023002"/>
    </source>
</evidence>
<evidence type="ECO:0000256" key="3">
    <source>
        <dbReference type="ARBA" id="ARBA00022827"/>
    </source>
</evidence>
<feature type="transmembrane region" description="Helical" evidence="5">
    <location>
        <begin position="12"/>
        <end position="31"/>
    </location>
</feature>
<keyword evidence="4" id="KW-0560">Oxidoreductase</keyword>
<dbReference type="Proteomes" id="UP000799118">
    <property type="component" value="Unassembled WGS sequence"/>
</dbReference>
<dbReference type="PRINTS" id="PR00411">
    <property type="entry name" value="PNDRDTASEI"/>
</dbReference>
<dbReference type="PRINTS" id="PR00368">
    <property type="entry name" value="FADPNR"/>
</dbReference>
<proteinExistence type="inferred from homology"/>
<dbReference type="GO" id="GO:0004174">
    <property type="term" value="F:electron-transferring-flavoprotein dehydrogenase activity"/>
    <property type="evidence" value="ECO:0007669"/>
    <property type="project" value="TreeGrafter"/>
</dbReference>
<dbReference type="EMBL" id="ML769406">
    <property type="protein sequence ID" value="KAE9405832.1"/>
    <property type="molecule type" value="Genomic_DNA"/>
</dbReference>
<dbReference type="AlphaFoldDB" id="A0A6A4I230"/>
<evidence type="ECO:0000313" key="7">
    <source>
        <dbReference type="EMBL" id="KAE9405832.1"/>
    </source>
</evidence>
<gene>
    <name evidence="7" type="ORF">BT96DRAFT_811779</name>
</gene>
<dbReference type="InterPro" id="IPR036188">
    <property type="entry name" value="FAD/NAD-bd_sf"/>
</dbReference>
<evidence type="ECO:0000313" key="8">
    <source>
        <dbReference type="Proteomes" id="UP000799118"/>
    </source>
</evidence>
<reference evidence="7" key="1">
    <citation type="journal article" date="2019" name="Environ. Microbiol.">
        <title>Fungal ecological strategies reflected in gene transcription - a case study of two litter decomposers.</title>
        <authorList>
            <person name="Barbi F."/>
            <person name="Kohler A."/>
            <person name="Barry K."/>
            <person name="Baskaran P."/>
            <person name="Daum C."/>
            <person name="Fauchery L."/>
            <person name="Ihrmark K."/>
            <person name="Kuo A."/>
            <person name="LaButti K."/>
            <person name="Lipzen A."/>
            <person name="Morin E."/>
            <person name="Grigoriev I.V."/>
            <person name="Henrissat B."/>
            <person name="Lindahl B."/>
            <person name="Martin F."/>
        </authorList>
    </citation>
    <scope>NUCLEOTIDE SEQUENCE</scope>
    <source>
        <strain evidence="7">JB14</strain>
    </source>
</reference>
<dbReference type="SUPFAM" id="SSF51905">
    <property type="entry name" value="FAD/NAD(P)-binding domain"/>
    <property type="match status" value="2"/>
</dbReference>
<dbReference type="Pfam" id="PF07992">
    <property type="entry name" value="Pyr_redox_2"/>
    <property type="match status" value="1"/>
</dbReference>
<keyword evidence="8" id="KW-1185">Reference proteome</keyword>
<keyword evidence="5" id="KW-0812">Transmembrane</keyword>
<dbReference type="Gene3D" id="3.50.50.100">
    <property type="match status" value="1"/>
</dbReference>
<evidence type="ECO:0000256" key="1">
    <source>
        <dbReference type="ARBA" id="ARBA00006442"/>
    </source>
</evidence>
<protein>
    <submittedName>
        <fullName evidence="7">FAD/NAD(P)-binding domain-containing protein</fullName>
    </submittedName>
</protein>
<dbReference type="GO" id="GO:0005737">
    <property type="term" value="C:cytoplasm"/>
    <property type="evidence" value="ECO:0007669"/>
    <property type="project" value="TreeGrafter"/>
</dbReference>
<comment type="similarity">
    <text evidence="1">Belongs to the FAD-dependent oxidoreductase family.</text>
</comment>
<dbReference type="OrthoDB" id="202203at2759"/>